<proteinExistence type="predicted"/>
<keyword evidence="2" id="KW-0067">ATP-binding</keyword>
<reference evidence="2 3" key="1">
    <citation type="submission" date="2019-03" db="EMBL/GenBank/DDBJ databases">
        <title>Comparative insights into the high quality Complete genome sequence of highly metal resistant Cupriavidus metallidurans strain BS1 isolated from a gold-copper mine.</title>
        <authorList>
            <person name="Mazhar H.S."/>
            <person name="Rensing C."/>
        </authorList>
    </citation>
    <scope>NUCLEOTIDE SEQUENCE [LARGE SCALE GENOMIC DNA]</scope>
    <source>
        <strain evidence="2 3">BS1</strain>
    </source>
</reference>
<dbReference type="Pfam" id="PF13191">
    <property type="entry name" value="AAA_16"/>
    <property type="match status" value="1"/>
</dbReference>
<dbReference type="RefSeq" id="WP_017513005.1">
    <property type="nucleotide sequence ID" value="NZ_CP037900.1"/>
</dbReference>
<feature type="domain" description="Orc1-like AAA ATPase" evidence="1">
    <location>
        <begin position="178"/>
        <end position="327"/>
    </location>
</feature>
<protein>
    <submittedName>
        <fullName evidence="2">ATP-binding protein</fullName>
    </submittedName>
</protein>
<keyword evidence="2" id="KW-0547">Nucleotide-binding</keyword>
<organism evidence="2 3">
    <name type="scientific">Cupriavidus metallidurans</name>
    <dbReference type="NCBI Taxonomy" id="119219"/>
    <lineage>
        <taxon>Bacteria</taxon>
        <taxon>Pseudomonadati</taxon>
        <taxon>Pseudomonadota</taxon>
        <taxon>Betaproteobacteria</taxon>
        <taxon>Burkholderiales</taxon>
        <taxon>Burkholderiaceae</taxon>
        <taxon>Cupriavidus</taxon>
    </lineage>
</organism>
<accession>A0A482ILE0</accession>
<dbReference type="InterPro" id="IPR027417">
    <property type="entry name" value="P-loop_NTPase"/>
</dbReference>
<dbReference type="EMBL" id="CP037900">
    <property type="protein sequence ID" value="QBP09925.1"/>
    <property type="molecule type" value="Genomic_DNA"/>
</dbReference>
<sequence length="1037" mass="114537">MNADNLLPDQVQLYAALSGPFIPKEALRSLAPPVGVDRLVMAATALAESCDTSPVGASERWLMRTSARHALLNSLNPSQLAAAVAARRAKHPDPETADLLAVLLDEPPLARANIRAVLAARTTTVSSEHLIIALERVIIALDRAGEAAPARDLLQPARSALAEIHRNENLRRVGERGFVGREDECAQVAQWLSHPVDAPPTTCLFITGGPGIGKSTLLAESVRLYFESHQPLILRLDFDRAGLDVQDQRGLTMEAARQLGEQLGEAGSRLMNARLDAGRISELNPSARSRLNLRRGLPEPLASMLGESVAAAGRPVLVVLDTLEVLRGRGETHPETLFDWLDALVAKGVKPMHVLAAGRGDALDSLRQIGDASVDGSTASSGPARVRRLELTGLRDDAALALLNILEAPRHLQPELLALAQGNPLKLRLAAEVAKRSGIEHLRKRKRGSEIDAAFLYRMLLSRIDDPDLRRLAHPGLIVRRINAELIRTVLAPTLGLGRITAERADELLRQLATHHWLVEYDAGAPGFLKHRSDMRMLLLPLLYQSATKQSARVDAAAMRWFAARPESWAQVEAMYHRLQLTRVRRDTPIVPIQLAAQFDAEALEELPRAAADLVRATRGERTSQFRGSVPASGSWDDEVDVSREIQAVLQRQDWREGAYIVRRIVHAGGLDARSEAADAIRTFLWRSGQWAQARRWLAERDRFDNTDDDLARLPEPLALARLEMRAEFTPERLRKGWQDWRPLLEQLQRAAVSAKDSCARHGALALLLSNLSEPFYFPRVDSRESDLAAAANERWAGAKGDQAMLAQELGHQQFRRVASGDVDQLSFGQLIATLTPYSAFAENLSITDGGDWLRAAAELSVDTFATADRLVGAGQLRPVGLRSDNQIGWLTGAGLFAEWAEAISFVRRNSELRLIGRAAERWRKTMAGNWSIGRRHGPWRRLPPVDETIQSRLLDLMEATDSRLRAHEDLDLWATALKTKALLPILRRRLPRLQAEVARLEEENAGPELITRRLLACGAPAAFVPPLAVLIMHREF</sequence>
<dbReference type="AlphaFoldDB" id="A0A482ILE0"/>
<dbReference type="Proteomes" id="UP000253772">
    <property type="component" value="Chromosome c1"/>
</dbReference>
<dbReference type="Gene3D" id="3.40.50.300">
    <property type="entry name" value="P-loop containing nucleotide triphosphate hydrolases"/>
    <property type="match status" value="1"/>
</dbReference>
<dbReference type="InterPro" id="IPR041664">
    <property type="entry name" value="AAA_16"/>
</dbReference>
<dbReference type="GO" id="GO:0005524">
    <property type="term" value="F:ATP binding"/>
    <property type="evidence" value="ECO:0007669"/>
    <property type="project" value="UniProtKB-KW"/>
</dbReference>
<dbReference type="SUPFAM" id="SSF52540">
    <property type="entry name" value="P-loop containing nucleoside triphosphate hydrolases"/>
    <property type="match status" value="1"/>
</dbReference>
<evidence type="ECO:0000313" key="3">
    <source>
        <dbReference type="Proteomes" id="UP000253772"/>
    </source>
</evidence>
<evidence type="ECO:0000313" key="2">
    <source>
        <dbReference type="EMBL" id="QBP09925.1"/>
    </source>
</evidence>
<name>A0A482ILE0_9BURK</name>
<dbReference type="OrthoDB" id="8251210at2"/>
<gene>
    <name evidence="2" type="ORF">DDF84_009190</name>
</gene>
<evidence type="ECO:0000259" key="1">
    <source>
        <dbReference type="Pfam" id="PF13191"/>
    </source>
</evidence>